<feature type="compositionally biased region" description="Basic and acidic residues" evidence="3">
    <location>
        <begin position="407"/>
        <end position="417"/>
    </location>
</feature>
<dbReference type="Proteomes" id="UP001283361">
    <property type="component" value="Unassembled WGS sequence"/>
</dbReference>
<evidence type="ECO:0000256" key="3">
    <source>
        <dbReference type="SAM" id="MobiDB-lite"/>
    </source>
</evidence>
<comment type="similarity">
    <text evidence="1">Belongs to the NCBP3 family.</text>
</comment>
<feature type="region of interest" description="Disordered" evidence="3">
    <location>
        <begin position="1"/>
        <end position="47"/>
    </location>
</feature>
<dbReference type="PANTHER" id="PTHR16291:SF0">
    <property type="entry name" value="NUCLEAR CAP-BINDING PROTEIN SUBUNIT 3"/>
    <property type="match status" value="1"/>
</dbReference>
<feature type="region of interest" description="Disordered" evidence="3">
    <location>
        <begin position="836"/>
        <end position="914"/>
    </location>
</feature>
<feature type="region of interest" description="Disordered" evidence="3">
    <location>
        <begin position="622"/>
        <end position="727"/>
    </location>
</feature>
<protein>
    <recommendedName>
        <fullName evidence="2">Nuclear cap-binding protein subunit 3</fullName>
    </recommendedName>
</protein>
<reference evidence="4" key="1">
    <citation type="journal article" date="2023" name="G3 (Bethesda)">
        <title>A reference genome for the long-term kleptoplast-retaining sea slug Elysia crispata morphotype clarki.</title>
        <authorList>
            <person name="Eastman K.E."/>
            <person name="Pendleton A.L."/>
            <person name="Shaikh M.A."/>
            <person name="Suttiyut T."/>
            <person name="Ogas R."/>
            <person name="Tomko P."/>
            <person name="Gavelis G."/>
            <person name="Widhalm J.R."/>
            <person name="Wisecaver J.H."/>
        </authorList>
    </citation>
    <scope>NUCLEOTIDE SEQUENCE</scope>
    <source>
        <strain evidence="4">ECLA1</strain>
    </source>
</reference>
<sequence length="929" mass="104223">MAARGKLPNLKICVDNTESTDESDVSLHESGSYSSEEEYDRKFEDSKKTVDLKERQGLEDDVLSIGETEPTVRKFLSRGIPSGGNSQNYGPKIYENKTGNFVTGVDVTSEEAQEMRDKRAQRFGTLSTPKHPITDVDIKNLYRSLGLSVDKLAEDPRGWRLEAILLRGTENMSTEDVFKYFSEFGPKSIEWIDDYSCNVLWADKLTPARALLRLSSTMDEVHLTEKIVDNQMEDQEEAIQKNEDGISQDNAPISGSDNRSENMPSNTQALSSMKDNIVHEEPLAKEKPDTAVPEVLAGDEIAMELDFDDDNIDLTADDPIDQAMSTWSNFTQDKERRAQRRASDAAAAKSRHDEKLSEKKDVAFMKEKGELEALSSEGEKQLKEPHKTSEKEKKASSLKEKDEDEARYDAAEEDNRMTSHKKAGKEKNAKTGSQVSKKKSMNVDIIKIKKEKGKGEKVKKGSGKAEKMEADGDGSDSDSSGSSSSSSSGSSGSSSESGSDSSSGSSSSSSSSSSCGNSSEGSKKKKLKSRLERDKERALKKTMKKPETPPVIPQVKEKSEIPWPPGFWRLGMPFAKAEYLFMRYAMKADKKLPGAEKKSEYYKKYGNPNFGGITGLISNSRKRRLRQANRAEEDANAGDSGSFKEEVLVAGNRPQKSRLAGRLGVREQGKRAHSDDNEGIEDRNKLPTLREGKDLRDLLNGDPTAVKDETDTNPGTKAASVKDSDDEMDYGAELERLMANDEDEGPPIKKRFMRMHADDEEAKMKSKRSAKTAMHSPTWQKDMYEEERRLYFDDEDQEGEDYEEQIRYPTYEERNPLAGQKRRGYVDYDNVEDDDPFNLFGTTAPKETLPGVTSRLYDSDEENDENDFERRYYSGSRGFTEADDRTRERREHRWKNSWEEGGGGNRAGGDGLDLRAKLQAKRRAGNRNW</sequence>
<evidence type="ECO:0000256" key="1">
    <source>
        <dbReference type="ARBA" id="ARBA00006069"/>
    </source>
</evidence>
<feature type="compositionally biased region" description="Basic and acidic residues" evidence="3">
    <location>
        <begin position="350"/>
        <end position="401"/>
    </location>
</feature>
<evidence type="ECO:0000313" key="5">
    <source>
        <dbReference type="Proteomes" id="UP001283361"/>
    </source>
</evidence>
<dbReference type="EMBL" id="JAWDGP010003560">
    <property type="protein sequence ID" value="KAK3773100.1"/>
    <property type="molecule type" value="Genomic_DNA"/>
</dbReference>
<dbReference type="GO" id="GO:0003729">
    <property type="term" value="F:mRNA binding"/>
    <property type="evidence" value="ECO:0007669"/>
    <property type="project" value="InterPro"/>
</dbReference>
<comment type="caution">
    <text evidence="4">The sequence shown here is derived from an EMBL/GenBank/DDBJ whole genome shotgun (WGS) entry which is preliminary data.</text>
</comment>
<name>A0AAE1DKG0_9GAST</name>
<dbReference type="GO" id="GO:0005634">
    <property type="term" value="C:nucleus"/>
    <property type="evidence" value="ECO:0007669"/>
    <property type="project" value="TreeGrafter"/>
</dbReference>
<feature type="compositionally biased region" description="Basic and acidic residues" evidence="3">
    <location>
        <begin position="664"/>
        <end position="710"/>
    </location>
</feature>
<feature type="region of interest" description="Disordered" evidence="3">
    <location>
        <begin position="759"/>
        <end position="821"/>
    </location>
</feature>
<feature type="region of interest" description="Disordered" evidence="3">
    <location>
        <begin position="325"/>
        <end position="563"/>
    </location>
</feature>
<feature type="compositionally biased region" description="Basic and acidic residues" evidence="3">
    <location>
        <begin position="782"/>
        <end position="792"/>
    </location>
</feature>
<feature type="region of interest" description="Disordered" evidence="3">
    <location>
        <begin position="239"/>
        <end position="266"/>
    </location>
</feature>
<feature type="compositionally biased region" description="Basic and acidic residues" evidence="3">
    <location>
        <begin position="453"/>
        <end position="470"/>
    </location>
</feature>
<feature type="compositionally biased region" description="Basic and acidic residues" evidence="3">
    <location>
        <begin position="804"/>
        <end position="815"/>
    </location>
</feature>
<accession>A0AAE1DKG0</accession>
<feature type="compositionally biased region" description="Basic and acidic residues" evidence="3">
    <location>
        <begin position="529"/>
        <end position="547"/>
    </location>
</feature>
<feature type="compositionally biased region" description="Polar residues" evidence="3">
    <location>
        <begin position="245"/>
        <end position="266"/>
    </location>
</feature>
<feature type="compositionally biased region" description="Acidic residues" evidence="3">
    <location>
        <begin position="793"/>
        <end position="803"/>
    </location>
</feature>
<dbReference type="Pfam" id="PF10309">
    <property type="entry name" value="NCBP3"/>
    <property type="match status" value="1"/>
</dbReference>
<organism evidence="4 5">
    <name type="scientific">Elysia crispata</name>
    <name type="common">lettuce slug</name>
    <dbReference type="NCBI Taxonomy" id="231223"/>
    <lineage>
        <taxon>Eukaryota</taxon>
        <taxon>Metazoa</taxon>
        <taxon>Spiralia</taxon>
        <taxon>Lophotrochozoa</taxon>
        <taxon>Mollusca</taxon>
        <taxon>Gastropoda</taxon>
        <taxon>Heterobranchia</taxon>
        <taxon>Euthyneura</taxon>
        <taxon>Panpulmonata</taxon>
        <taxon>Sacoglossa</taxon>
        <taxon>Placobranchoidea</taxon>
        <taxon>Plakobranchidae</taxon>
        <taxon>Elysia</taxon>
    </lineage>
</organism>
<dbReference type="GO" id="GO:0000340">
    <property type="term" value="F:RNA 7-methylguanosine cap binding"/>
    <property type="evidence" value="ECO:0007669"/>
    <property type="project" value="InterPro"/>
</dbReference>
<evidence type="ECO:0000256" key="2">
    <source>
        <dbReference type="ARBA" id="ARBA00019876"/>
    </source>
</evidence>
<gene>
    <name evidence="4" type="ORF">RRG08_016204</name>
</gene>
<dbReference type="PANTHER" id="PTHR16291">
    <property type="entry name" value="NUCLEAR CAP-BINDING PROTEIN SUBUNIT 3"/>
    <property type="match status" value="1"/>
</dbReference>
<feature type="compositionally biased region" description="Gly residues" evidence="3">
    <location>
        <begin position="900"/>
        <end position="911"/>
    </location>
</feature>
<proteinExistence type="inferred from homology"/>
<dbReference type="InterPro" id="IPR019416">
    <property type="entry name" value="NCBP3"/>
</dbReference>
<feature type="compositionally biased region" description="Basic and acidic residues" evidence="3">
    <location>
        <begin position="880"/>
        <end position="898"/>
    </location>
</feature>
<keyword evidence="5" id="KW-1185">Reference proteome</keyword>
<evidence type="ECO:0000313" key="4">
    <source>
        <dbReference type="EMBL" id="KAK3773100.1"/>
    </source>
</evidence>
<feature type="compositionally biased region" description="Low complexity" evidence="3">
    <location>
        <begin position="477"/>
        <end position="520"/>
    </location>
</feature>
<dbReference type="AlphaFoldDB" id="A0AAE1DKG0"/>